<dbReference type="AlphaFoldDB" id="A0A178JFE1"/>
<reference evidence="1" key="2">
    <citation type="submission" date="2022-11" db="EMBL/GenBank/DDBJ databases">
        <title>Role of the vibriolysin VemA secreted by the emergent pathogen Vibrio europaeus in the colonization of Manila clam mucus.</title>
        <authorList>
            <person name="Martinez C."/>
            <person name="Rodriguez S."/>
            <person name="Vences A."/>
            <person name="Barja J.L."/>
            <person name="Toranzo A.E."/>
            <person name="Dubert J."/>
        </authorList>
    </citation>
    <scope>NUCLEOTIDE SEQUENCE</scope>
    <source>
        <strain evidence="1">3454</strain>
    </source>
</reference>
<sequence length="380" mass="44204">MELIEEISINDVWQHNVNLLIGSGASFGLFPTLATEMDGESIETLGKYFEDTGRSELKTLLFMHYYRNCIEPVIMFDIESIKIGVDILNDADDKKKLAVIENYKLLLLTLRAIASRNKSQLKANIFTTNYDSCFAEAYEELLLDHANLDFTLNDGAKGFRRKFLEARNFDTLEVRHSVFGKNKCEIPQANLVHLHGSAFWNLDDARISVNYDDNKPKYNDDFFDDIEGELEELEDILNDEHSDRDDFDSIDFCAEFSGKEKKFWETYKKLPIVNPTKWKFHETVFDEHYYQMLRLMSYELEKQDSVLVVFGFSFADEHITNLIKRSLGNKSLTMYICCFDIPTTEAMEELFGSFNNVKLVSRDTFLDFNLFNTEVFKLPN</sequence>
<gene>
    <name evidence="2" type="ORF">AZ468_03160</name>
    <name evidence="1" type="ORF">OPW20_00475</name>
</gene>
<comment type="caution">
    <text evidence="2">The sequence shown here is derived from an EMBL/GenBank/DDBJ whole genome shotgun (WGS) entry which is preliminary data.</text>
</comment>
<dbReference type="EMBL" id="LUAX01000001">
    <property type="protein sequence ID" value="OAN00137.1"/>
    <property type="molecule type" value="Genomic_DNA"/>
</dbReference>
<dbReference type="Proteomes" id="UP001150001">
    <property type="component" value="Unassembled WGS sequence"/>
</dbReference>
<dbReference type="EMBL" id="JAPFIT010000003">
    <property type="protein sequence ID" value="MDC5738519.1"/>
    <property type="molecule type" value="Genomic_DNA"/>
</dbReference>
<evidence type="ECO:0000313" key="1">
    <source>
        <dbReference type="EMBL" id="MDC5738519.1"/>
    </source>
</evidence>
<dbReference type="GeneID" id="78074680"/>
<keyword evidence="4" id="KW-1185">Reference proteome</keyword>
<protein>
    <submittedName>
        <fullName evidence="1">SIR2 family protein</fullName>
    </submittedName>
</protein>
<organism evidence="2 3">
    <name type="scientific">Vibrio europaeus</name>
    <dbReference type="NCBI Taxonomy" id="300876"/>
    <lineage>
        <taxon>Bacteria</taxon>
        <taxon>Pseudomonadati</taxon>
        <taxon>Pseudomonadota</taxon>
        <taxon>Gammaproteobacteria</taxon>
        <taxon>Vibrionales</taxon>
        <taxon>Vibrionaceae</taxon>
        <taxon>Vibrio</taxon>
        <taxon>Vibrio oreintalis group</taxon>
    </lineage>
</organism>
<dbReference type="OrthoDB" id="9812283at2"/>
<dbReference type="RefSeq" id="WP_069666084.1">
    <property type="nucleotide sequence ID" value="NZ_JAPFIM010000017.1"/>
</dbReference>
<name>A0A178JFE1_9VIBR</name>
<evidence type="ECO:0000313" key="4">
    <source>
        <dbReference type="Proteomes" id="UP001150001"/>
    </source>
</evidence>
<evidence type="ECO:0000313" key="2">
    <source>
        <dbReference type="EMBL" id="OAN00137.1"/>
    </source>
</evidence>
<accession>A0A178JFE1</accession>
<proteinExistence type="predicted"/>
<reference evidence="2 3" key="1">
    <citation type="submission" date="2016-03" db="EMBL/GenBank/DDBJ databases">
        <title>Draft genome sequence of the Vibrio tubiashii subs. europaeus.</title>
        <authorList>
            <person name="Spinard E."/>
            <person name="Dubert J."/>
            <person name="Nelson D.R."/>
            <person name="Barja J.L."/>
        </authorList>
    </citation>
    <scope>NUCLEOTIDE SEQUENCE [LARGE SCALE GENOMIC DNA]</scope>
    <source>
        <strain evidence="3">PP-638</strain>
        <strain evidence="2">PP2-638</strain>
    </source>
</reference>
<evidence type="ECO:0000313" key="3">
    <source>
        <dbReference type="Proteomes" id="UP000094761"/>
    </source>
</evidence>
<dbReference type="Proteomes" id="UP000094761">
    <property type="component" value="Unassembled WGS sequence"/>
</dbReference>